<comment type="function">
    <text evidence="11">Transfers the gamma-phosphate of ATP to the 4'-position of a tetraacyldisaccharide 1-phosphate intermediate (termed DS-1-P) to form tetraacyldisaccharide 1,4'-bis-phosphate (lipid IVA).</text>
</comment>
<comment type="subcellular location">
    <subcellularLocation>
        <location evidence="1">Cell membrane</location>
        <topology evidence="1">Multi-pass membrane protein</topology>
    </subcellularLocation>
</comment>
<feature type="transmembrane region" description="Helical" evidence="13">
    <location>
        <begin position="140"/>
        <end position="157"/>
    </location>
</feature>
<keyword evidence="11" id="KW-0808">Transferase</keyword>
<dbReference type="Pfam" id="PF02606">
    <property type="entry name" value="LpxK"/>
    <property type="match status" value="1"/>
</dbReference>
<keyword evidence="11" id="KW-0418">Kinase</keyword>
<reference evidence="16" key="1">
    <citation type="submission" date="2022-05" db="EMBL/GenBank/DDBJ databases">
        <title>Single-amplified genomics reveal most streamlined microbe among free-living bacteria.</title>
        <authorList>
            <person name="Roda-Garcia J."/>
            <person name="Haro-Moreno J.M."/>
            <person name="Rodriguez-Valera F."/>
            <person name="Almagro-Moreno S."/>
            <person name="Lopez-Perez M."/>
        </authorList>
    </citation>
    <scope>NUCLEOTIDE SEQUENCE</scope>
    <source>
        <strain evidence="16">TMED112-D2-2</strain>
    </source>
</reference>
<organism evidence="16 17">
    <name type="scientific">SAR86 cluster bacterium</name>
    <dbReference type="NCBI Taxonomy" id="2030880"/>
    <lineage>
        <taxon>Bacteria</taxon>
        <taxon>Pseudomonadati</taxon>
        <taxon>Pseudomonadota</taxon>
        <taxon>Gammaproteobacteria</taxon>
        <taxon>SAR86 cluster</taxon>
    </lineage>
</organism>
<keyword evidence="5 11" id="KW-0547">Nucleotide-binding</keyword>
<keyword evidence="10 13" id="KW-0472">Membrane</keyword>
<evidence type="ECO:0000256" key="7">
    <source>
        <dbReference type="ARBA" id="ARBA00022967"/>
    </source>
</evidence>
<dbReference type="Pfam" id="PF00005">
    <property type="entry name" value="ABC_tran"/>
    <property type="match status" value="1"/>
</dbReference>
<evidence type="ECO:0000313" key="17">
    <source>
        <dbReference type="Proteomes" id="UP001056381"/>
    </source>
</evidence>
<dbReference type="EMBL" id="CP097966">
    <property type="protein sequence ID" value="URQ63618.1"/>
    <property type="molecule type" value="Genomic_DNA"/>
</dbReference>
<dbReference type="AlphaFoldDB" id="A0A9Q8X4F9"/>
<dbReference type="SMART" id="SM00382">
    <property type="entry name" value="AAA"/>
    <property type="match status" value="1"/>
</dbReference>
<evidence type="ECO:0000256" key="13">
    <source>
        <dbReference type="SAM" id="Phobius"/>
    </source>
</evidence>
<evidence type="ECO:0000256" key="5">
    <source>
        <dbReference type="ARBA" id="ARBA00022741"/>
    </source>
</evidence>
<keyword evidence="2" id="KW-0813">Transport</keyword>
<dbReference type="Pfam" id="PF00664">
    <property type="entry name" value="ABC_membrane"/>
    <property type="match status" value="1"/>
</dbReference>
<evidence type="ECO:0000259" key="15">
    <source>
        <dbReference type="PROSITE" id="PS50929"/>
    </source>
</evidence>
<dbReference type="GO" id="GO:0015421">
    <property type="term" value="F:ABC-type oligopeptide transporter activity"/>
    <property type="evidence" value="ECO:0007669"/>
    <property type="project" value="TreeGrafter"/>
</dbReference>
<feature type="binding site" evidence="11">
    <location>
        <begin position="647"/>
        <end position="654"/>
    </location>
    <ligand>
        <name>ATP</name>
        <dbReference type="ChEBI" id="CHEBI:30616"/>
    </ligand>
</feature>
<keyword evidence="11" id="KW-0443">Lipid metabolism</keyword>
<dbReference type="PROSITE" id="PS50893">
    <property type="entry name" value="ABC_TRANSPORTER_2"/>
    <property type="match status" value="1"/>
</dbReference>
<evidence type="ECO:0000256" key="12">
    <source>
        <dbReference type="NCBIfam" id="TIGR00682"/>
    </source>
</evidence>
<dbReference type="EC" id="2.7.1.130" evidence="11 12"/>
<dbReference type="PANTHER" id="PTHR43394">
    <property type="entry name" value="ATP-DEPENDENT PERMEASE MDL1, MITOCHONDRIAL"/>
    <property type="match status" value="1"/>
</dbReference>
<dbReference type="Proteomes" id="UP001056381">
    <property type="component" value="Chromosome"/>
</dbReference>
<keyword evidence="6 11" id="KW-0067">ATP-binding</keyword>
<keyword evidence="9" id="KW-0445">Lipid transport</keyword>
<comment type="similarity">
    <text evidence="11">Belongs to the LpxK family.</text>
</comment>
<dbReference type="GO" id="GO:0034040">
    <property type="term" value="F:ATPase-coupled lipid transmembrane transporter activity"/>
    <property type="evidence" value="ECO:0007669"/>
    <property type="project" value="InterPro"/>
</dbReference>
<evidence type="ECO:0000256" key="4">
    <source>
        <dbReference type="ARBA" id="ARBA00022692"/>
    </source>
</evidence>
<dbReference type="InterPro" id="IPR003593">
    <property type="entry name" value="AAA+_ATPase"/>
</dbReference>
<dbReference type="GO" id="GO:0009245">
    <property type="term" value="P:lipid A biosynthetic process"/>
    <property type="evidence" value="ECO:0007669"/>
    <property type="project" value="UniProtKB-UniRule"/>
</dbReference>
<evidence type="ECO:0000259" key="14">
    <source>
        <dbReference type="PROSITE" id="PS50893"/>
    </source>
</evidence>
<comment type="pathway">
    <text evidence="11">Glycolipid biosynthesis; lipid IV(A) biosynthesis; lipid IV(A) from (3R)-3-hydroxytetradecanoyl-[acyl-carrier-protein] and UDP-N-acetyl-alpha-D-glucosamine: step 6/6.</text>
</comment>
<dbReference type="GO" id="GO:0016887">
    <property type="term" value="F:ATP hydrolysis activity"/>
    <property type="evidence" value="ECO:0007669"/>
    <property type="project" value="InterPro"/>
</dbReference>
<keyword evidence="11" id="KW-0441">Lipid A biosynthesis</keyword>
<feature type="transmembrane region" description="Helical" evidence="13">
    <location>
        <begin position="243"/>
        <end position="266"/>
    </location>
</feature>
<dbReference type="NCBIfam" id="TIGR00682">
    <property type="entry name" value="lpxK"/>
    <property type="match status" value="1"/>
</dbReference>
<protein>
    <recommendedName>
        <fullName evidence="11 12">Tetraacyldisaccharide 4'-kinase</fullName>
        <ecNumber evidence="11 12">2.7.1.130</ecNumber>
    </recommendedName>
    <alternativeName>
        <fullName evidence="11">Lipid A 4'-kinase</fullName>
    </alternativeName>
</protein>
<dbReference type="InterPro" id="IPR003758">
    <property type="entry name" value="LpxK"/>
</dbReference>
<dbReference type="InterPro" id="IPR011527">
    <property type="entry name" value="ABC1_TM_dom"/>
</dbReference>
<dbReference type="InterPro" id="IPR027417">
    <property type="entry name" value="P-loop_NTPase"/>
</dbReference>
<dbReference type="HAMAP" id="MF_00409">
    <property type="entry name" value="LpxK"/>
    <property type="match status" value="1"/>
</dbReference>
<evidence type="ECO:0000256" key="1">
    <source>
        <dbReference type="ARBA" id="ARBA00004651"/>
    </source>
</evidence>
<dbReference type="FunFam" id="3.40.50.300:FF:000218">
    <property type="entry name" value="Multidrug ABC transporter ATP-binding protein"/>
    <property type="match status" value="1"/>
</dbReference>
<dbReference type="GO" id="GO:0005524">
    <property type="term" value="F:ATP binding"/>
    <property type="evidence" value="ECO:0007669"/>
    <property type="project" value="UniProtKB-UniRule"/>
</dbReference>
<evidence type="ECO:0000256" key="11">
    <source>
        <dbReference type="HAMAP-Rule" id="MF_00409"/>
    </source>
</evidence>
<dbReference type="SUPFAM" id="SSF90123">
    <property type="entry name" value="ABC transporter transmembrane region"/>
    <property type="match status" value="1"/>
</dbReference>
<evidence type="ECO:0000256" key="2">
    <source>
        <dbReference type="ARBA" id="ARBA00022448"/>
    </source>
</evidence>
<dbReference type="InterPro" id="IPR017871">
    <property type="entry name" value="ABC_transporter-like_CS"/>
</dbReference>
<keyword evidence="8 13" id="KW-1133">Transmembrane helix</keyword>
<dbReference type="GO" id="GO:0005886">
    <property type="term" value="C:plasma membrane"/>
    <property type="evidence" value="ECO:0007669"/>
    <property type="project" value="UniProtKB-SubCell"/>
</dbReference>
<feature type="domain" description="ABC transmembrane type-1" evidence="15">
    <location>
        <begin position="22"/>
        <end position="305"/>
    </location>
</feature>
<proteinExistence type="inferred from homology"/>
<dbReference type="PROSITE" id="PS00211">
    <property type="entry name" value="ABC_TRANSPORTER_1"/>
    <property type="match status" value="1"/>
</dbReference>
<evidence type="ECO:0000256" key="6">
    <source>
        <dbReference type="ARBA" id="ARBA00022840"/>
    </source>
</evidence>
<keyword evidence="3" id="KW-1003">Cell membrane</keyword>
<keyword evidence="11" id="KW-0444">Lipid biosynthesis</keyword>
<evidence type="ECO:0000256" key="10">
    <source>
        <dbReference type="ARBA" id="ARBA00023136"/>
    </source>
</evidence>
<dbReference type="Gene3D" id="3.40.50.300">
    <property type="entry name" value="P-loop containing nucleotide triphosphate hydrolases"/>
    <property type="match status" value="1"/>
</dbReference>
<dbReference type="CDD" id="cd18552">
    <property type="entry name" value="ABC_6TM_MsbA_like"/>
    <property type="match status" value="1"/>
</dbReference>
<feature type="transmembrane region" description="Helical" evidence="13">
    <location>
        <begin position="20"/>
        <end position="40"/>
    </location>
</feature>
<keyword evidence="7" id="KW-1278">Translocase</keyword>
<name>A0A9Q8X4F9_9GAMM</name>
<dbReference type="InterPro" id="IPR036640">
    <property type="entry name" value="ABC1_TM_sf"/>
</dbReference>
<dbReference type="SUPFAM" id="SSF52540">
    <property type="entry name" value="P-loop containing nucleoside triphosphate hydrolases"/>
    <property type="match status" value="2"/>
</dbReference>
<feature type="transmembrane region" description="Helical" evidence="13">
    <location>
        <begin position="163"/>
        <end position="181"/>
    </location>
</feature>
<evidence type="ECO:0000256" key="3">
    <source>
        <dbReference type="ARBA" id="ARBA00022475"/>
    </source>
</evidence>
<sequence length="915" mass="103015">MDKNIYSRLLKYTFKHKGLFSLSIIGFFIFAAADISAVEWLKRVISYINNSNQSELLSPISLALFLLVVSVLRGIGFYMGNFFMANVGLKVVHNLREELISSLIYQPMSFFDMASKGEIVNRIIFTTNQITGAATNALKILAKEGLLLIGLFVYLLYLSWKLTVVVLVITPLIAVVVSFAGKRMRRVARKIQEIMGLVTQVSNEIATGAREIKSFNNEDGEKDRFKRANDENLKQNLKMESTLNLSTPLIQVFVAFSLALMSYLALSNLDELNLPSESFVAFFTAAGLMARPIRQLSNLNAVIQRGLAAAEDIFNTIDSYPEDHESGIKLQQTLEGNVEIENVSFSYLEHSDPVLKEISISAKKGETIALVGRSGSGKSTIVNLLNRFYDSFEGKITIDGYDIRKINLKDLREAISYVSQDPVLFNDTIRNNITYGLKEVTEKAIYEAAKDANAYEFITNLPDGFDTIIGDDGVLLSGGEKQRVAIARALLKKSSILIFDEATSALDNESEKAIQTAIEKASKDKTTFIIAHRLSSVEKADKICVIEDGRITQMGKHDDLMEQQGLYNKLQGKGQEKIEKETPKIEKVLPEVYVEKLGFWDRVGILNILLMPISLLYWLSISIKDLFNRRQISSVDEVPVIVVGNVSAGGNGKTPLVSQIAKDLRTVGYRPTIVLRGYKGNFNGTVELNDDSDAKHVGDEAIFHYNRGFPVVVDRDRARAVSYAQRNINTDIVISDDGLQHHGLRRDFEIIVEDSKRDFGNGLFIPAGPLRDKKERIYKTDLFLYSGRNKDNVDFFELEPASWVNIKTGDEFEIEDYPFGTSANLISGIAKPERFLNSVSNLGISCEHKFFPDHYYFSENDIKFDFKRAILMTEKDAVRMDKKLIQKNMWFLKMKVKLNVNITKLITDKLNERKL</sequence>
<dbReference type="NCBIfam" id="TIGR02203">
    <property type="entry name" value="MsbA_lipidA"/>
    <property type="match status" value="1"/>
</dbReference>
<dbReference type="InterPro" id="IPR003439">
    <property type="entry name" value="ABC_transporter-like_ATP-bd"/>
</dbReference>
<gene>
    <name evidence="16" type="primary">msbA</name>
    <name evidence="11" type="synonym">lpxK</name>
    <name evidence="16" type="ORF">M9B40_02325</name>
</gene>
<comment type="catalytic activity">
    <reaction evidence="11">
        <text>a lipid A disaccharide + ATP = a lipid IVA + ADP + H(+)</text>
        <dbReference type="Rhea" id="RHEA:67840"/>
        <dbReference type="ChEBI" id="CHEBI:15378"/>
        <dbReference type="ChEBI" id="CHEBI:30616"/>
        <dbReference type="ChEBI" id="CHEBI:176343"/>
        <dbReference type="ChEBI" id="CHEBI:176425"/>
        <dbReference type="ChEBI" id="CHEBI:456216"/>
        <dbReference type="EC" id="2.7.1.130"/>
    </reaction>
</comment>
<dbReference type="InterPro" id="IPR039421">
    <property type="entry name" value="Type_1_exporter"/>
</dbReference>
<feature type="transmembrane region" description="Helical" evidence="13">
    <location>
        <begin position="60"/>
        <end position="80"/>
    </location>
</feature>
<evidence type="ECO:0000256" key="9">
    <source>
        <dbReference type="ARBA" id="ARBA00023055"/>
    </source>
</evidence>
<evidence type="ECO:0000256" key="8">
    <source>
        <dbReference type="ARBA" id="ARBA00022989"/>
    </source>
</evidence>
<accession>A0A9Q8X4F9</accession>
<dbReference type="PANTHER" id="PTHR43394:SF1">
    <property type="entry name" value="ATP-BINDING CASSETTE SUB-FAMILY B MEMBER 10, MITOCHONDRIAL"/>
    <property type="match status" value="1"/>
</dbReference>
<keyword evidence="4 13" id="KW-0812">Transmembrane</keyword>
<evidence type="ECO:0000313" key="16">
    <source>
        <dbReference type="EMBL" id="URQ63618.1"/>
    </source>
</evidence>
<dbReference type="Gene3D" id="1.20.1560.10">
    <property type="entry name" value="ABC transporter type 1, transmembrane domain"/>
    <property type="match status" value="1"/>
</dbReference>
<dbReference type="InterPro" id="IPR011917">
    <property type="entry name" value="ABC_transpr_lipidA"/>
</dbReference>
<dbReference type="PROSITE" id="PS50929">
    <property type="entry name" value="ABC_TM1F"/>
    <property type="match status" value="1"/>
</dbReference>
<dbReference type="GO" id="GO:0009029">
    <property type="term" value="F:lipid-A 4'-kinase activity"/>
    <property type="evidence" value="ECO:0007669"/>
    <property type="project" value="UniProtKB-UniRule"/>
</dbReference>
<feature type="domain" description="ABC transporter" evidence="14">
    <location>
        <begin position="338"/>
        <end position="573"/>
    </location>
</feature>
<keyword evidence="17" id="KW-1185">Reference proteome</keyword>